<evidence type="ECO:0000256" key="3">
    <source>
        <dbReference type="ARBA" id="ARBA00022989"/>
    </source>
</evidence>
<evidence type="ECO:0000256" key="1">
    <source>
        <dbReference type="ARBA" id="ARBA00004141"/>
    </source>
</evidence>
<dbReference type="OrthoDB" id="416585at2759"/>
<keyword evidence="10" id="KW-1185">Reference proteome</keyword>
<comment type="caution">
    <text evidence="7">The sequence shown here is derived from an EMBL/GenBank/DDBJ whole genome shotgun (WGS) entry which is preliminary data.</text>
</comment>
<evidence type="ECO:0000256" key="5">
    <source>
        <dbReference type="SAM" id="MobiDB-lite"/>
    </source>
</evidence>
<dbReference type="AlphaFoldDB" id="A0A9P1CA02"/>
<dbReference type="Proteomes" id="UP001152797">
    <property type="component" value="Unassembled WGS sequence"/>
</dbReference>
<feature type="transmembrane region" description="Helical" evidence="6">
    <location>
        <begin position="396"/>
        <end position="419"/>
    </location>
</feature>
<accession>A0A9P1CA02</accession>
<evidence type="ECO:0000313" key="7">
    <source>
        <dbReference type="EMBL" id="CAI3987661.1"/>
    </source>
</evidence>
<feature type="region of interest" description="Disordered" evidence="5">
    <location>
        <begin position="142"/>
        <end position="164"/>
    </location>
</feature>
<name>A0A9P1CA02_9DINO</name>
<dbReference type="EMBL" id="CAMXCT010001189">
    <property type="protein sequence ID" value="CAI3987661.1"/>
    <property type="molecule type" value="Genomic_DNA"/>
</dbReference>
<sequence>MPPWRVSIDRCFGPEEHLLSPPLRCPVHDNSPLSPPSEASAQMQALLQADFMVSPLSFPWDCSSHTMAHQVPQVHCRTWPKTPRRLKRPDAEGPRPSFTMASNAVQAAVRQIQQQQAAFVKRLQLLQTNHENLQKTVNAPISPEKVASTGSTSTEKQVSQNRKSMRVDKLLADKEKVGWRAQMTLDALVDKRHEWRKVIRNTVNSPAFEVCSSLVIVVNLVMVGIAADLYINGLPFPWMISIERSFLFIYTVEILLRLLAQGPEESCTEPPGRSSSAMLQARFRDPNAVMAGAADAGMKVKPHHQEQLTILHNSLMELNDTKTGNFINFARSEAEPTTEALEKKLADEPDLGAVYDSAASALGTFAGHVVNLADGQVSPNAWKDWLGAAWKGGLPLLILGVSAYNPGVAIFSGFLMAFIDDVFPGQADNKLEKFRR</sequence>
<evidence type="ECO:0000313" key="10">
    <source>
        <dbReference type="Proteomes" id="UP001152797"/>
    </source>
</evidence>
<keyword evidence="3 6" id="KW-1133">Transmembrane helix</keyword>
<keyword evidence="2 6" id="KW-0812">Transmembrane</keyword>
<proteinExistence type="predicted"/>
<dbReference type="EMBL" id="CAMXCT030001189">
    <property type="protein sequence ID" value="CAL4774973.1"/>
    <property type="molecule type" value="Genomic_DNA"/>
</dbReference>
<evidence type="ECO:0000256" key="4">
    <source>
        <dbReference type="ARBA" id="ARBA00023136"/>
    </source>
</evidence>
<gene>
    <name evidence="7" type="ORF">C1SCF055_LOCUS14915</name>
</gene>
<dbReference type="EMBL" id="CAMXCT020001189">
    <property type="protein sequence ID" value="CAL1141036.1"/>
    <property type="molecule type" value="Genomic_DNA"/>
</dbReference>
<reference evidence="8" key="2">
    <citation type="submission" date="2024-04" db="EMBL/GenBank/DDBJ databases">
        <authorList>
            <person name="Chen Y."/>
            <person name="Shah S."/>
            <person name="Dougan E. K."/>
            <person name="Thang M."/>
            <person name="Chan C."/>
        </authorList>
    </citation>
    <scope>NUCLEOTIDE SEQUENCE [LARGE SCALE GENOMIC DNA]</scope>
</reference>
<protein>
    <submittedName>
        <fullName evidence="9">Voltage-dependent T-type calcium channel subunit alpha-1H</fullName>
    </submittedName>
</protein>
<dbReference type="Gene3D" id="1.20.120.350">
    <property type="entry name" value="Voltage-gated potassium channels. Chain C"/>
    <property type="match status" value="1"/>
</dbReference>
<organism evidence="7">
    <name type="scientific">Cladocopium goreaui</name>
    <dbReference type="NCBI Taxonomy" id="2562237"/>
    <lineage>
        <taxon>Eukaryota</taxon>
        <taxon>Sar</taxon>
        <taxon>Alveolata</taxon>
        <taxon>Dinophyceae</taxon>
        <taxon>Suessiales</taxon>
        <taxon>Symbiodiniaceae</taxon>
        <taxon>Cladocopium</taxon>
    </lineage>
</organism>
<reference evidence="7" key="1">
    <citation type="submission" date="2022-10" db="EMBL/GenBank/DDBJ databases">
        <authorList>
            <person name="Chen Y."/>
            <person name="Dougan E. K."/>
            <person name="Chan C."/>
            <person name="Rhodes N."/>
            <person name="Thang M."/>
        </authorList>
    </citation>
    <scope>NUCLEOTIDE SEQUENCE</scope>
</reference>
<dbReference type="InterPro" id="IPR027359">
    <property type="entry name" value="Volt_channel_dom_sf"/>
</dbReference>
<keyword evidence="4 6" id="KW-0472">Membrane</keyword>
<evidence type="ECO:0000313" key="8">
    <source>
        <dbReference type="EMBL" id="CAL1141036.1"/>
    </source>
</evidence>
<evidence type="ECO:0000313" key="9">
    <source>
        <dbReference type="EMBL" id="CAL4774973.1"/>
    </source>
</evidence>
<feature type="compositionally biased region" description="Polar residues" evidence="5">
    <location>
        <begin position="148"/>
        <end position="162"/>
    </location>
</feature>
<comment type="subcellular location">
    <subcellularLocation>
        <location evidence="1">Membrane</location>
        <topology evidence="1">Multi-pass membrane protein</topology>
    </subcellularLocation>
</comment>
<dbReference type="GO" id="GO:0016020">
    <property type="term" value="C:membrane"/>
    <property type="evidence" value="ECO:0007669"/>
    <property type="project" value="UniProtKB-SubCell"/>
</dbReference>
<evidence type="ECO:0000256" key="2">
    <source>
        <dbReference type="ARBA" id="ARBA00022692"/>
    </source>
</evidence>
<evidence type="ECO:0000256" key="6">
    <source>
        <dbReference type="SAM" id="Phobius"/>
    </source>
</evidence>